<feature type="coiled-coil region" evidence="1">
    <location>
        <begin position="124"/>
        <end position="158"/>
    </location>
</feature>
<accession>A0A6A5VJM3</accession>
<gene>
    <name evidence="3" type="ORF">BU23DRAFT_566780</name>
</gene>
<feature type="region of interest" description="Disordered" evidence="2">
    <location>
        <begin position="305"/>
        <end position="567"/>
    </location>
</feature>
<evidence type="ECO:0000313" key="4">
    <source>
        <dbReference type="Proteomes" id="UP000800036"/>
    </source>
</evidence>
<name>A0A6A5VJM3_9PLEO</name>
<keyword evidence="4" id="KW-1185">Reference proteome</keyword>
<reference evidence="3" key="1">
    <citation type="journal article" date="2020" name="Stud. Mycol.">
        <title>101 Dothideomycetes genomes: a test case for predicting lifestyles and emergence of pathogens.</title>
        <authorList>
            <person name="Haridas S."/>
            <person name="Albert R."/>
            <person name="Binder M."/>
            <person name="Bloem J."/>
            <person name="Labutti K."/>
            <person name="Salamov A."/>
            <person name="Andreopoulos B."/>
            <person name="Baker S."/>
            <person name="Barry K."/>
            <person name="Bills G."/>
            <person name="Bluhm B."/>
            <person name="Cannon C."/>
            <person name="Castanera R."/>
            <person name="Culley D."/>
            <person name="Daum C."/>
            <person name="Ezra D."/>
            <person name="Gonzalez J."/>
            <person name="Henrissat B."/>
            <person name="Kuo A."/>
            <person name="Liang C."/>
            <person name="Lipzen A."/>
            <person name="Lutzoni F."/>
            <person name="Magnuson J."/>
            <person name="Mondo S."/>
            <person name="Nolan M."/>
            <person name="Ohm R."/>
            <person name="Pangilinan J."/>
            <person name="Park H.-J."/>
            <person name="Ramirez L."/>
            <person name="Alfaro M."/>
            <person name="Sun H."/>
            <person name="Tritt A."/>
            <person name="Yoshinaga Y."/>
            <person name="Zwiers L.-H."/>
            <person name="Turgeon B."/>
            <person name="Goodwin S."/>
            <person name="Spatafora J."/>
            <person name="Crous P."/>
            <person name="Grigoriev I."/>
        </authorList>
    </citation>
    <scope>NUCLEOTIDE SEQUENCE</scope>
    <source>
        <strain evidence="3">CBS 107.79</strain>
    </source>
</reference>
<protein>
    <submittedName>
        <fullName evidence="3">Uncharacterized protein</fullName>
    </submittedName>
</protein>
<evidence type="ECO:0000256" key="1">
    <source>
        <dbReference type="SAM" id="Coils"/>
    </source>
</evidence>
<dbReference type="AlphaFoldDB" id="A0A6A5VJM3"/>
<dbReference type="EMBL" id="ML976671">
    <property type="protein sequence ID" value="KAF1975196.1"/>
    <property type="molecule type" value="Genomic_DNA"/>
</dbReference>
<organism evidence="3 4">
    <name type="scientific">Bimuria novae-zelandiae CBS 107.79</name>
    <dbReference type="NCBI Taxonomy" id="1447943"/>
    <lineage>
        <taxon>Eukaryota</taxon>
        <taxon>Fungi</taxon>
        <taxon>Dikarya</taxon>
        <taxon>Ascomycota</taxon>
        <taxon>Pezizomycotina</taxon>
        <taxon>Dothideomycetes</taxon>
        <taxon>Pleosporomycetidae</taxon>
        <taxon>Pleosporales</taxon>
        <taxon>Massarineae</taxon>
        <taxon>Didymosphaeriaceae</taxon>
        <taxon>Bimuria</taxon>
    </lineage>
</organism>
<evidence type="ECO:0000313" key="3">
    <source>
        <dbReference type="EMBL" id="KAF1975196.1"/>
    </source>
</evidence>
<dbReference type="Proteomes" id="UP000800036">
    <property type="component" value="Unassembled WGS sequence"/>
</dbReference>
<feature type="compositionally biased region" description="Polar residues" evidence="2">
    <location>
        <begin position="483"/>
        <end position="496"/>
    </location>
</feature>
<feature type="compositionally biased region" description="Low complexity" evidence="2">
    <location>
        <begin position="419"/>
        <end position="439"/>
    </location>
</feature>
<keyword evidence="1" id="KW-0175">Coiled coil</keyword>
<proteinExistence type="predicted"/>
<sequence>MRQWACMPTGKDRPASRQARSCTFFVLPHQTPHPSHSVNSSGPSYQCFLYCDVYHPTLHQTFPPSDELIVDHPPAPAVAPTEHFQRLVNTAFCFSHTCYSLSRTLMPAPARPAGPISPGDLLWRHELREQNAMLLRRMDALETKSEDQQRRVQKAEEAAATCTDLAEEFDIVKHGVDQLETKQQEFMSAVHKRLVDMNKDMGEFRKTQERVQKLMASHQKLDDSFGDLSSLGTRVEDNAKEIQGLKNSVNLRHVHEMENLDARLEALELQRSREDASLRTMQDEFKKTWNGELQALRTEVMKLKETRRATPVQQPYMQVPRSPEIRPSAATGAVSHLPERRSAPNQAPGRPRKAIQVPHKDAGTQDTTQASTQAEEIEDLDLNTNAVLNLVPHNREAPKTGTSPRKKPKLSHPNPLPEPRQQQQQRPAQKPAQKPQQQPKTTSLPAMSRVAPRAGPSKVVRLPINLNTKKRPGSPITAPKPTNPRSAVATSRQQPSKRPAAPLSLQEQKSLPSQPTRRSRRRSAQATFYELGWDCTQQPQKTAGPVYDNAGKPLKTKPRRLPPVPDE</sequence>
<feature type="compositionally biased region" description="Polar residues" evidence="2">
    <location>
        <begin position="364"/>
        <end position="374"/>
    </location>
</feature>
<evidence type="ECO:0000256" key="2">
    <source>
        <dbReference type="SAM" id="MobiDB-lite"/>
    </source>
</evidence>
<dbReference type="OrthoDB" id="3781102at2759"/>